<dbReference type="InterPro" id="IPR051916">
    <property type="entry name" value="GPI-anchor_lipid_remodeler"/>
</dbReference>
<dbReference type="GO" id="GO:0004519">
    <property type="term" value="F:endonuclease activity"/>
    <property type="evidence" value="ECO:0007669"/>
    <property type="project" value="UniProtKB-KW"/>
</dbReference>
<keyword evidence="1" id="KW-1133">Transmembrane helix</keyword>
<name>A0ABS9ZRV5_9SPHI</name>
<dbReference type="InterPro" id="IPR005135">
    <property type="entry name" value="Endo/exonuclease/phosphatase"/>
</dbReference>
<keyword evidence="1" id="KW-0472">Membrane</keyword>
<accession>A0ABS9ZRV5</accession>
<keyword evidence="3" id="KW-0378">Hydrolase</keyword>
<proteinExistence type="predicted"/>
<dbReference type="CDD" id="cd09084">
    <property type="entry name" value="EEP-2"/>
    <property type="match status" value="1"/>
</dbReference>
<dbReference type="Pfam" id="PF03372">
    <property type="entry name" value="Exo_endo_phos"/>
    <property type="match status" value="1"/>
</dbReference>
<keyword evidence="3" id="KW-0540">Nuclease</keyword>
<dbReference type="RefSeq" id="WP_243357820.1">
    <property type="nucleotide sequence ID" value="NZ_JALGBH010000001.1"/>
</dbReference>
<reference evidence="3" key="1">
    <citation type="submission" date="2022-03" db="EMBL/GenBank/DDBJ databases">
        <authorList>
            <person name="Woo C.Y."/>
        </authorList>
    </citation>
    <scope>NUCLEOTIDE SEQUENCE</scope>
    <source>
        <strain evidence="3">CYS-01</strain>
    </source>
</reference>
<dbReference type="Proteomes" id="UP001165460">
    <property type="component" value="Unassembled WGS sequence"/>
</dbReference>
<feature type="transmembrane region" description="Helical" evidence="1">
    <location>
        <begin position="40"/>
        <end position="62"/>
    </location>
</feature>
<sequence>MVKKSRLTFIDKLMLLITAGFVLGLLLGMAAGKIDPRKFIYIAFFGLAYSYFLIANVLMVIYWLFRKKWLFSIVIAGLILCGWGPLTASYQFSGDEGSSEKEDRNVLRLMTYNVHQFKRYGENNDVSTKDQIFEVIKKQNPDIICFQEYYTRYKGAFDITDSVKKSLGLKYYYFLPSVKNDYEAWGAAIFSRYPIKNTGQVIYGPVSAGNGSIFADIQFKNQTLRIYNVHFQSISFDKQDYDYIDQVSKKMDAQYRPTRRIAGMLKSAFLKRSGQVEIFKDSLRNCKLPFIIAGDFNDTPASYAVSKVMRGLKNAFVEKGQGFGKTYNGKFPNFQIDYIATSSNLQINSYHISKAKLSDHFPVRSDIKLGNSLLSTEEN</sequence>
<dbReference type="Gene3D" id="3.60.10.10">
    <property type="entry name" value="Endonuclease/exonuclease/phosphatase"/>
    <property type="match status" value="1"/>
</dbReference>
<comment type="caution">
    <text evidence="3">The sequence shown here is derived from an EMBL/GenBank/DDBJ whole genome shotgun (WGS) entry which is preliminary data.</text>
</comment>
<feature type="domain" description="Endonuclease/exonuclease/phosphatase" evidence="2">
    <location>
        <begin position="110"/>
        <end position="360"/>
    </location>
</feature>
<protein>
    <submittedName>
        <fullName evidence="3">Endonuclease/exonuclease/phosphatase family protein</fullName>
    </submittedName>
</protein>
<dbReference type="EMBL" id="JALGBH010000001">
    <property type="protein sequence ID" value="MCJ0741335.1"/>
    <property type="molecule type" value="Genomic_DNA"/>
</dbReference>
<evidence type="ECO:0000256" key="1">
    <source>
        <dbReference type="SAM" id="Phobius"/>
    </source>
</evidence>
<evidence type="ECO:0000259" key="2">
    <source>
        <dbReference type="Pfam" id="PF03372"/>
    </source>
</evidence>
<organism evidence="3 4">
    <name type="scientific">Pedobacter montanisoli</name>
    <dbReference type="NCBI Taxonomy" id="2923277"/>
    <lineage>
        <taxon>Bacteria</taxon>
        <taxon>Pseudomonadati</taxon>
        <taxon>Bacteroidota</taxon>
        <taxon>Sphingobacteriia</taxon>
        <taxon>Sphingobacteriales</taxon>
        <taxon>Sphingobacteriaceae</taxon>
        <taxon>Pedobacter</taxon>
    </lineage>
</organism>
<keyword evidence="1" id="KW-0812">Transmembrane</keyword>
<keyword evidence="4" id="KW-1185">Reference proteome</keyword>
<dbReference type="PANTHER" id="PTHR14859">
    <property type="entry name" value="CALCOFLUOR WHITE HYPERSENSITIVE PROTEIN PRECURSOR"/>
    <property type="match status" value="1"/>
</dbReference>
<gene>
    <name evidence="3" type="ORF">MMF97_01350</name>
</gene>
<dbReference type="PANTHER" id="PTHR14859:SF15">
    <property type="entry name" value="ENDONUCLEASE_EXONUCLEASE_PHOSPHATASE DOMAIN-CONTAINING PROTEIN"/>
    <property type="match status" value="1"/>
</dbReference>
<keyword evidence="3" id="KW-0255">Endonuclease</keyword>
<evidence type="ECO:0000313" key="3">
    <source>
        <dbReference type="EMBL" id="MCJ0741335.1"/>
    </source>
</evidence>
<feature type="transmembrane region" description="Helical" evidence="1">
    <location>
        <begin position="69"/>
        <end position="86"/>
    </location>
</feature>
<dbReference type="SUPFAM" id="SSF56219">
    <property type="entry name" value="DNase I-like"/>
    <property type="match status" value="1"/>
</dbReference>
<dbReference type="InterPro" id="IPR036691">
    <property type="entry name" value="Endo/exonu/phosph_ase_sf"/>
</dbReference>
<evidence type="ECO:0000313" key="4">
    <source>
        <dbReference type="Proteomes" id="UP001165460"/>
    </source>
</evidence>